<dbReference type="AlphaFoldDB" id="X1GRI9"/>
<feature type="non-terminal residue" evidence="1">
    <location>
        <position position="147"/>
    </location>
</feature>
<evidence type="ECO:0000313" key="1">
    <source>
        <dbReference type="EMBL" id="GAH60481.1"/>
    </source>
</evidence>
<reference evidence="1" key="1">
    <citation type="journal article" date="2014" name="Front. Microbiol.">
        <title>High frequency of phylogenetically diverse reductive dehalogenase-homologous genes in deep subseafloor sedimentary metagenomes.</title>
        <authorList>
            <person name="Kawai M."/>
            <person name="Futagami T."/>
            <person name="Toyoda A."/>
            <person name="Takaki Y."/>
            <person name="Nishi S."/>
            <person name="Hori S."/>
            <person name="Arai W."/>
            <person name="Tsubouchi T."/>
            <person name="Morono Y."/>
            <person name="Uchiyama I."/>
            <person name="Ito T."/>
            <person name="Fujiyama A."/>
            <person name="Inagaki F."/>
            <person name="Takami H."/>
        </authorList>
    </citation>
    <scope>NUCLEOTIDE SEQUENCE</scope>
    <source>
        <strain evidence="1">Expedition CK06-06</strain>
    </source>
</reference>
<comment type="caution">
    <text evidence="1">The sequence shown here is derived from an EMBL/GenBank/DDBJ whole genome shotgun (WGS) entry which is preliminary data.</text>
</comment>
<sequence>MNISRVKNIYFLVCFLLLCIFLHGCFFGTFQTAETLGAGNVGSVAYVMVPTYGFSDTTMEDIAENMSAGGFLQIGATDNVDIGLCFSTAGIGAQGKLRFTPGSRTSKRRKSGRTRLTGRRSRKRSYNHFDIAAILSVNYNLWRGGLI</sequence>
<name>X1GRI9_9ZZZZ</name>
<proteinExistence type="predicted"/>
<protein>
    <submittedName>
        <fullName evidence="1">Uncharacterized protein</fullName>
    </submittedName>
</protein>
<dbReference type="EMBL" id="BARU01018812">
    <property type="protein sequence ID" value="GAH60481.1"/>
    <property type="molecule type" value="Genomic_DNA"/>
</dbReference>
<organism evidence="1">
    <name type="scientific">marine sediment metagenome</name>
    <dbReference type="NCBI Taxonomy" id="412755"/>
    <lineage>
        <taxon>unclassified sequences</taxon>
        <taxon>metagenomes</taxon>
        <taxon>ecological metagenomes</taxon>
    </lineage>
</organism>
<accession>X1GRI9</accession>
<gene>
    <name evidence="1" type="ORF">S03H2_31056</name>
</gene>